<dbReference type="FunFam" id="3.80.10.10:FF:000649">
    <property type="entry name" value="Leucine Rich Repeat family protein"/>
    <property type="match status" value="1"/>
</dbReference>
<evidence type="ECO:0000256" key="5">
    <source>
        <dbReference type="ARBA" id="ARBA00022626"/>
    </source>
</evidence>
<name>A0A9R1AG50_TRITD</name>
<dbReference type="SMART" id="SM00365">
    <property type="entry name" value="LRR_SD22"/>
    <property type="match status" value="8"/>
</dbReference>
<reference evidence="15 16" key="1">
    <citation type="submission" date="2017-09" db="EMBL/GenBank/DDBJ databases">
        <authorList>
            <consortium name="International Durum Wheat Genome Sequencing Consortium (IDWGSC)"/>
            <person name="Milanesi L."/>
        </authorList>
    </citation>
    <scope>NUCLEOTIDE SEQUENCE [LARGE SCALE GENOMIC DNA]</scope>
    <source>
        <strain evidence="16">cv. Svevo</strain>
    </source>
</reference>
<dbReference type="GO" id="GO:0005886">
    <property type="term" value="C:plasma membrane"/>
    <property type="evidence" value="ECO:0007669"/>
    <property type="project" value="UniProtKB-SubCell"/>
</dbReference>
<dbReference type="PRINTS" id="PR00019">
    <property type="entry name" value="LEURICHRPT"/>
</dbReference>
<evidence type="ECO:0000256" key="11">
    <source>
        <dbReference type="ARBA" id="ARBA00023180"/>
    </source>
</evidence>
<dbReference type="InterPro" id="IPR013210">
    <property type="entry name" value="LRR_N_plant-typ"/>
</dbReference>
<evidence type="ECO:0000256" key="3">
    <source>
        <dbReference type="ARBA" id="ARBA00022475"/>
    </source>
</evidence>
<dbReference type="AlphaFoldDB" id="A0A9R1AG50"/>
<dbReference type="FunFam" id="3.80.10.10:FF:000111">
    <property type="entry name" value="LRR receptor-like serine/threonine-protein kinase ERECTA"/>
    <property type="match status" value="1"/>
</dbReference>
<organism evidence="15 16">
    <name type="scientific">Triticum turgidum subsp. durum</name>
    <name type="common">Durum wheat</name>
    <name type="synonym">Triticum durum</name>
    <dbReference type="NCBI Taxonomy" id="4567"/>
    <lineage>
        <taxon>Eukaryota</taxon>
        <taxon>Viridiplantae</taxon>
        <taxon>Streptophyta</taxon>
        <taxon>Embryophyta</taxon>
        <taxon>Tracheophyta</taxon>
        <taxon>Spermatophyta</taxon>
        <taxon>Magnoliopsida</taxon>
        <taxon>Liliopsida</taxon>
        <taxon>Poales</taxon>
        <taxon>Poaceae</taxon>
        <taxon>BOP clade</taxon>
        <taxon>Pooideae</taxon>
        <taxon>Triticodae</taxon>
        <taxon>Triticeae</taxon>
        <taxon>Triticinae</taxon>
        <taxon>Triticum</taxon>
    </lineage>
</organism>
<dbReference type="FunFam" id="3.80.10.10:FF:000095">
    <property type="entry name" value="LRR receptor-like serine/threonine-protein kinase GSO1"/>
    <property type="match status" value="1"/>
</dbReference>
<evidence type="ECO:0000256" key="10">
    <source>
        <dbReference type="ARBA" id="ARBA00023136"/>
    </source>
</evidence>
<dbReference type="InterPro" id="IPR046956">
    <property type="entry name" value="RLP23-like"/>
</dbReference>
<dbReference type="FunFam" id="3.80.10.10:FF:000041">
    <property type="entry name" value="LRR receptor-like serine/threonine-protein kinase ERECTA"/>
    <property type="match status" value="1"/>
</dbReference>
<dbReference type="Pfam" id="PF23598">
    <property type="entry name" value="LRR_14"/>
    <property type="match status" value="1"/>
</dbReference>
<dbReference type="InterPro" id="IPR001611">
    <property type="entry name" value="Leu-rich_rpt"/>
</dbReference>
<feature type="domain" description="Leucine-rich repeat-containing N-terminal plant-type" evidence="13">
    <location>
        <begin position="56"/>
        <end position="93"/>
    </location>
</feature>
<dbReference type="InterPro" id="IPR003591">
    <property type="entry name" value="Leu-rich_rpt_typical-subtyp"/>
</dbReference>
<protein>
    <recommendedName>
        <fullName evidence="17">Leucine-rich repeat-containing N-terminal plant-type domain-containing protein</fullName>
    </recommendedName>
</protein>
<keyword evidence="7" id="KW-0732">Signal</keyword>
<evidence type="ECO:0000256" key="4">
    <source>
        <dbReference type="ARBA" id="ARBA00022614"/>
    </source>
</evidence>
<dbReference type="PANTHER" id="PTHR48063">
    <property type="entry name" value="LRR RECEPTOR-LIKE KINASE"/>
    <property type="match status" value="1"/>
</dbReference>
<gene>
    <name evidence="15" type="ORF">TRITD_5Bv1G007590</name>
</gene>
<evidence type="ECO:0000259" key="14">
    <source>
        <dbReference type="Pfam" id="PF23598"/>
    </source>
</evidence>
<dbReference type="Gramene" id="TRITD5Bv1G007590.2">
    <property type="protein sequence ID" value="TRITD5Bv1G007590.2"/>
    <property type="gene ID" value="TRITD5Bv1G007590"/>
</dbReference>
<keyword evidence="4" id="KW-0433">Leucine-rich repeat</keyword>
<keyword evidence="16" id="KW-1185">Reference proteome</keyword>
<evidence type="ECO:0000256" key="6">
    <source>
        <dbReference type="ARBA" id="ARBA00022692"/>
    </source>
</evidence>
<dbReference type="Gene3D" id="3.80.10.10">
    <property type="entry name" value="Ribonuclease Inhibitor"/>
    <property type="match status" value="8"/>
</dbReference>
<keyword evidence="6 12" id="KW-0812">Transmembrane</keyword>
<comment type="subcellular location">
    <subcellularLocation>
        <location evidence="1">Cell membrane</location>
        <topology evidence="1">Single-pass type I membrane protein</topology>
    </subcellularLocation>
</comment>
<dbReference type="Pfam" id="PF13516">
    <property type="entry name" value="LRR_6"/>
    <property type="match status" value="1"/>
</dbReference>
<dbReference type="PANTHER" id="PTHR48063:SF14">
    <property type="entry name" value="LEUCINE-RICH REPEAT-CONTAINING N-TERMINAL PLANT-TYPE DOMAIN-CONTAINING PROTEIN"/>
    <property type="match status" value="1"/>
</dbReference>
<evidence type="ECO:0000256" key="7">
    <source>
        <dbReference type="ARBA" id="ARBA00022729"/>
    </source>
</evidence>
<evidence type="ECO:0008006" key="17">
    <source>
        <dbReference type="Google" id="ProtNLM"/>
    </source>
</evidence>
<evidence type="ECO:0000256" key="1">
    <source>
        <dbReference type="ARBA" id="ARBA00004251"/>
    </source>
</evidence>
<evidence type="ECO:0000313" key="16">
    <source>
        <dbReference type="Proteomes" id="UP000324705"/>
    </source>
</evidence>
<evidence type="ECO:0000256" key="9">
    <source>
        <dbReference type="ARBA" id="ARBA00022989"/>
    </source>
</evidence>
<dbReference type="EMBL" id="LT934120">
    <property type="protein sequence ID" value="VAI26665.1"/>
    <property type="molecule type" value="Genomic_DNA"/>
</dbReference>
<sequence length="1052" mass="115385">MLPQLPSSCSSIMHRTTSLQFTTLIIICIASFSQVVHALALQPQLVHAHGGGCIPAERAALLSFKKGITTDGAHSLTSWHGQDCCRWRGVGCSNRTGHVIKLHLRRSTVRDPDDYYYDGCSYAKSLFGEISPSLLSLKHLEHMDLSMNCLLGPTGHIPQFLGSMETLKYINLSGIPFTGRVPSQLGNLSKLQHLDLDQVYLDSSGMSSTDITWLAKLPLLQHLSLSGIDLSMIADLPRTLNMIPSLRVINLARCSLDTASQPLLYLNLTKLEKLDLSLNNLGDSIASSWFWNVTSLKYLSLRENYFASWLSGKLPDALGNMTSLKVLDVSATNLNKTGNLKNLCSLEILDLSENRMNGDIMVLMEGLPQCTWEKLQELEFGGNKFTGVVPNFIGEFSSLSMLYLYSNSIVGPLPPGLWNLVNLTILDLSENQLNGNVPTEIGALTALTSLDMSSNNLTRNIPTELGKLKHLATLFLAFNKITGPIPPEVMHSTSLTALDLSSNLLDGSLPTKLGSLKNLEVLGLRNNNLSGVITEEHFANLKSLQFIDLSSNNLKIVVDSDLRSPFKLESAAFASCQIGPFFPAWLQQLQGINSLDISSTGLEDKFPDWFWYTLSQTTYLDISNNQISGNLPAHLDGMPLEELYLGSNRLTGSIPSLPTNITMLDISNNNFSGVIPSNIRASQLYMLFINSNRIAGSIPESVCKLQQLSYLDLANNFLEGQIPQCFDIKNVKYLQLSNNSLSGKFPAFLQHNKDMEFLDLAWNKFSGRMPTWIGDLGKLRVVKLSHNAFFDNIPNGVTSLGYLKFLDLSCNNFSGVIPWHLSNLTLMNTYDRHVEFGFMDIGRAGKGGVGLYQRTAEMSVVTKGQQLVYSSTFVYLVSIDLSSNSLTGEIPTDITSLAAVMNLNLSSNKLSGQIPNLIGAMKSLVSLDLSENKLSGEIPSSLSGLASLEALNLSYNNLSGRIPSGRQLDTLNSDNPSVMYMGNSGLCGPPLQQNCSGNDSFIIHGNLGSSEQEFDPLTFHFGLVLGLVLGLWTVFCALLFKKTWRIAFLPVL</sequence>
<dbReference type="GO" id="GO:0009742">
    <property type="term" value="P:brassinosteroid mediated signaling pathway"/>
    <property type="evidence" value="ECO:0007669"/>
    <property type="project" value="UniProtKB-KW"/>
</dbReference>
<dbReference type="Proteomes" id="UP000324705">
    <property type="component" value="Chromosome 5B"/>
</dbReference>
<dbReference type="SUPFAM" id="SSF52058">
    <property type="entry name" value="L domain-like"/>
    <property type="match status" value="2"/>
</dbReference>
<dbReference type="Pfam" id="PF13855">
    <property type="entry name" value="LRR_8"/>
    <property type="match status" value="1"/>
</dbReference>
<accession>A0A9R1AG50</accession>
<dbReference type="SUPFAM" id="SSF52047">
    <property type="entry name" value="RNI-like"/>
    <property type="match status" value="1"/>
</dbReference>
<keyword evidence="9 12" id="KW-1133">Transmembrane helix</keyword>
<dbReference type="InterPro" id="IPR032675">
    <property type="entry name" value="LRR_dom_sf"/>
</dbReference>
<dbReference type="InterPro" id="IPR055414">
    <property type="entry name" value="LRR_R13L4/SHOC2-like"/>
</dbReference>
<feature type="transmembrane region" description="Helical" evidence="12">
    <location>
        <begin position="1019"/>
        <end position="1040"/>
    </location>
</feature>
<dbReference type="SMART" id="SM00369">
    <property type="entry name" value="LRR_TYP"/>
    <property type="match status" value="11"/>
</dbReference>
<evidence type="ECO:0000256" key="2">
    <source>
        <dbReference type="ARBA" id="ARBA00009592"/>
    </source>
</evidence>
<keyword evidence="3" id="KW-1003">Cell membrane</keyword>
<evidence type="ECO:0000256" key="12">
    <source>
        <dbReference type="SAM" id="Phobius"/>
    </source>
</evidence>
<keyword evidence="5" id="KW-1070">Brassinosteroid signaling pathway</keyword>
<keyword evidence="8" id="KW-0677">Repeat</keyword>
<evidence type="ECO:0000313" key="15">
    <source>
        <dbReference type="EMBL" id="VAI26665.1"/>
    </source>
</evidence>
<keyword evidence="11" id="KW-0325">Glycoprotein</keyword>
<dbReference type="FunFam" id="3.80.10.10:FF:000299">
    <property type="entry name" value="Piriformospora indica-insensitive protein 2"/>
    <property type="match status" value="1"/>
</dbReference>
<keyword evidence="10 12" id="KW-0472">Membrane</keyword>
<feature type="domain" description="Disease resistance R13L4/SHOC-2-like LRR" evidence="14">
    <location>
        <begin position="416"/>
        <end position="599"/>
    </location>
</feature>
<evidence type="ECO:0000259" key="13">
    <source>
        <dbReference type="Pfam" id="PF08263"/>
    </source>
</evidence>
<dbReference type="Pfam" id="PF08263">
    <property type="entry name" value="LRRNT_2"/>
    <property type="match status" value="1"/>
</dbReference>
<comment type="similarity">
    <text evidence="2">Belongs to the RLP family.</text>
</comment>
<dbReference type="Pfam" id="PF00560">
    <property type="entry name" value="LRR_1"/>
    <property type="match status" value="7"/>
</dbReference>
<proteinExistence type="inferred from homology"/>
<evidence type="ECO:0000256" key="8">
    <source>
        <dbReference type="ARBA" id="ARBA00022737"/>
    </source>
</evidence>